<evidence type="ECO:0000313" key="3">
    <source>
        <dbReference type="Proteomes" id="UP000742024"/>
    </source>
</evidence>
<protein>
    <recommendedName>
        <fullName evidence="4">Histone H1</fullName>
    </recommendedName>
</protein>
<name>A0ABQ7P908_9HYPO</name>
<accession>A0ABQ7P908</accession>
<feature type="region of interest" description="Disordered" evidence="1">
    <location>
        <begin position="21"/>
        <end position="79"/>
    </location>
</feature>
<feature type="compositionally biased region" description="Basic residues" evidence="1">
    <location>
        <begin position="42"/>
        <end position="56"/>
    </location>
</feature>
<proteinExistence type="predicted"/>
<dbReference type="Proteomes" id="UP000742024">
    <property type="component" value="Unassembled WGS sequence"/>
</dbReference>
<dbReference type="EMBL" id="SRPR01000187">
    <property type="protein sequence ID" value="KAG5956952.1"/>
    <property type="molecule type" value="Genomic_DNA"/>
</dbReference>
<gene>
    <name evidence="2" type="ORF">E4U57_002148</name>
</gene>
<evidence type="ECO:0000256" key="1">
    <source>
        <dbReference type="SAM" id="MobiDB-lite"/>
    </source>
</evidence>
<evidence type="ECO:0008006" key="4">
    <source>
        <dbReference type="Google" id="ProtNLM"/>
    </source>
</evidence>
<reference evidence="2 3" key="1">
    <citation type="journal article" date="2020" name="bioRxiv">
        <title>Whole genome comparisons of ergot fungi reveals the divergence and evolution of species within the genus Claviceps are the result of varying mechanisms driving genome evolution and host range expansion.</title>
        <authorList>
            <person name="Wyka S.A."/>
            <person name="Mondo S.J."/>
            <person name="Liu M."/>
            <person name="Dettman J."/>
            <person name="Nalam V."/>
            <person name="Broders K.D."/>
        </authorList>
    </citation>
    <scope>NUCLEOTIDE SEQUENCE [LARGE SCALE GENOMIC DNA]</scope>
    <source>
        <strain evidence="2 3">LM583</strain>
    </source>
</reference>
<comment type="caution">
    <text evidence="2">The sequence shown here is derived from an EMBL/GenBank/DDBJ whole genome shotgun (WGS) entry which is preliminary data.</text>
</comment>
<sequence length="79" mass="8509">MCNLDKLSARFGQTIQTVRGADCGKASCKHSSNYKPPPKAAPPKRPKRAKRAKRAQKPGGPGPAAKTIESPRSKNTLLR</sequence>
<organism evidence="2 3">
    <name type="scientific">Claviceps arundinis</name>
    <dbReference type="NCBI Taxonomy" id="1623583"/>
    <lineage>
        <taxon>Eukaryota</taxon>
        <taxon>Fungi</taxon>
        <taxon>Dikarya</taxon>
        <taxon>Ascomycota</taxon>
        <taxon>Pezizomycotina</taxon>
        <taxon>Sordariomycetes</taxon>
        <taxon>Hypocreomycetidae</taxon>
        <taxon>Hypocreales</taxon>
        <taxon>Clavicipitaceae</taxon>
        <taxon>Claviceps</taxon>
    </lineage>
</organism>
<keyword evidence="3" id="KW-1185">Reference proteome</keyword>
<evidence type="ECO:0000313" key="2">
    <source>
        <dbReference type="EMBL" id="KAG5956952.1"/>
    </source>
</evidence>